<evidence type="ECO:0000313" key="2">
    <source>
        <dbReference type="EMBL" id="HIU45842.1"/>
    </source>
</evidence>
<feature type="region of interest" description="Disordered" evidence="1">
    <location>
        <begin position="51"/>
        <end position="71"/>
    </location>
</feature>
<organism evidence="2 3">
    <name type="scientific">Candidatus Fimadaptatus faecigallinarum</name>
    <dbReference type="NCBI Taxonomy" id="2840814"/>
    <lineage>
        <taxon>Bacteria</taxon>
        <taxon>Bacillati</taxon>
        <taxon>Bacillota</taxon>
        <taxon>Clostridia</taxon>
        <taxon>Eubacteriales</taxon>
        <taxon>Candidatus Fimadaptatus</taxon>
    </lineage>
</organism>
<sequence>MALSDEIDMRFEQALHDIESQVRSRLGAAPGALRNAATDVLTGERSGRYYATAGGGYRASAPGEPPARRTGAYERSWNAQPLGEQNLPDGVRFTIRLATSMPERARRLEYGSGGVAARPHVERIRSAGVAEVLRLLRGGD</sequence>
<gene>
    <name evidence="2" type="ORF">IAC59_01115</name>
</gene>
<comment type="caution">
    <text evidence="2">The sequence shown here is derived from an EMBL/GenBank/DDBJ whole genome shotgun (WGS) entry which is preliminary data.</text>
</comment>
<reference evidence="2" key="2">
    <citation type="journal article" date="2021" name="PeerJ">
        <title>Extensive microbial diversity within the chicken gut microbiome revealed by metagenomics and culture.</title>
        <authorList>
            <person name="Gilroy R."/>
            <person name="Ravi A."/>
            <person name="Getino M."/>
            <person name="Pursley I."/>
            <person name="Horton D.L."/>
            <person name="Alikhan N.F."/>
            <person name="Baker D."/>
            <person name="Gharbi K."/>
            <person name="Hall N."/>
            <person name="Watson M."/>
            <person name="Adriaenssens E.M."/>
            <person name="Foster-Nyarko E."/>
            <person name="Jarju S."/>
            <person name="Secka A."/>
            <person name="Antonio M."/>
            <person name="Oren A."/>
            <person name="Chaudhuri R.R."/>
            <person name="La Ragione R."/>
            <person name="Hildebrand F."/>
            <person name="Pallen M.J."/>
        </authorList>
    </citation>
    <scope>NUCLEOTIDE SEQUENCE</scope>
    <source>
        <strain evidence="2">ChiSxjej2B14-8506</strain>
    </source>
</reference>
<name>A0A9D1LPZ4_9FIRM</name>
<evidence type="ECO:0008006" key="4">
    <source>
        <dbReference type="Google" id="ProtNLM"/>
    </source>
</evidence>
<evidence type="ECO:0000256" key="1">
    <source>
        <dbReference type="SAM" id="MobiDB-lite"/>
    </source>
</evidence>
<proteinExistence type="predicted"/>
<evidence type="ECO:0000313" key="3">
    <source>
        <dbReference type="Proteomes" id="UP000824123"/>
    </source>
</evidence>
<dbReference type="AlphaFoldDB" id="A0A9D1LPZ4"/>
<dbReference type="EMBL" id="DVNK01000008">
    <property type="protein sequence ID" value="HIU45842.1"/>
    <property type="molecule type" value="Genomic_DNA"/>
</dbReference>
<dbReference type="Proteomes" id="UP000824123">
    <property type="component" value="Unassembled WGS sequence"/>
</dbReference>
<protein>
    <recommendedName>
        <fullName evidence="4">HK97 gp10 family phage protein</fullName>
    </recommendedName>
</protein>
<accession>A0A9D1LPZ4</accession>
<reference evidence="2" key="1">
    <citation type="submission" date="2020-10" db="EMBL/GenBank/DDBJ databases">
        <authorList>
            <person name="Gilroy R."/>
        </authorList>
    </citation>
    <scope>NUCLEOTIDE SEQUENCE</scope>
    <source>
        <strain evidence="2">ChiSxjej2B14-8506</strain>
    </source>
</reference>